<feature type="non-terminal residue" evidence="1">
    <location>
        <position position="1"/>
    </location>
</feature>
<evidence type="ECO:0000313" key="2">
    <source>
        <dbReference type="Proteomes" id="UP001176521"/>
    </source>
</evidence>
<protein>
    <submittedName>
        <fullName evidence="1">Uncharacterized protein</fullName>
    </submittedName>
</protein>
<reference evidence="1" key="1">
    <citation type="journal article" date="2023" name="PhytoFront">
        <title>Draft Genome Resources of Seven Strains of Tilletia horrida, Causal Agent of Kernel Smut of Rice.</title>
        <authorList>
            <person name="Khanal S."/>
            <person name="Antony Babu S."/>
            <person name="Zhou X.G."/>
        </authorList>
    </citation>
    <scope>NUCLEOTIDE SEQUENCE</scope>
    <source>
        <strain evidence="1">TX3</strain>
    </source>
</reference>
<name>A0AAN6JGY5_9BASI</name>
<keyword evidence="2" id="KW-1185">Reference proteome</keyword>
<dbReference type="Proteomes" id="UP001176521">
    <property type="component" value="Unassembled WGS sequence"/>
</dbReference>
<comment type="caution">
    <text evidence="1">The sequence shown here is derived from an EMBL/GenBank/DDBJ whole genome shotgun (WGS) entry which is preliminary data.</text>
</comment>
<sequence>STIDALAYVKTQPEWAFVADEKKRQRVIREKYWRLVRQAAIFSNRTGVQLFLAVGRTEKVTRGLKEHVFASADVCNPANQCLHETAGTMAGEWSKAMKAYREVMIVQNKAKDDLLRQQQAQFLANQRLLKEKDESLAAALGKAAELQAQLDLLTGGGAPESVSRDPSSTTA</sequence>
<gene>
    <name evidence="1" type="ORF">OC842_007418</name>
</gene>
<dbReference type="AlphaFoldDB" id="A0AAN6JGY5"/>
<accession>A0AAN6JGY5</accession>
<proteinExistence type="predicted"/>
<evidence type="ECO:0000313" key="1">
    <source>
        <dbReference type="EMBL" id="KAK0519538.1"/>
    </source>
</evidence>
<dbReference type="EMBL" id="JAPDMQ010000961">
    <property type="protein sequence ID" value="KAK0519538.1"/>
    <property type="molecule type" value="Genomic_DNA"/>
</dbReference>
<organism evidence="1 2">
    <name type="scientific">Tilletia horrida</name>
    <dbReference type="NCBI Taxonomy" id="155126"/>
    <lineage>
        <taxon>Eukaryota</taxon>
        <taxon>Fungi</taxon>
        <taxon>Dikarya</taxon>
        <taxon>Basidiomycota</taxon>
        <taxon>Ustilaginomycotina</taxon>
        <taxon>Exobasidiomycetes</taxon>
        <taxon>Tilletiales</taxon>
        <taxon>Tilletiaceae</taxon>
        <taxon>Tilletia</taxon>
    </lineage>
</organism>